<keyword evidence="1" id="KW-0812">Transmembrane</keyword>
<reference evidence="4 5" key="1">
    <citation type="submission" date="2018-06" db="EMBL/GenBank/DDBJ databases">
        <title>Three novel Pseudomonas species isolated from symptomatic oak.</title>
        <authorList>
            <person name="Bueno-Gonzalez V."/>
            <person name="Brady C."/>
        </authorList>
    </citation>
    <scope>NUCLEOTIDE SEQUENCE [LARGE SCALE GENOMIC DNA]</scope>
    <source>
        <strain evidence="4 5">P6B</strain>
    </source>
</reference>
<keyword evidence="1" id="KW-0472">Membrane</keyword>
<feature type="non-terminal residue" evidence="4">
    <location>
        <position position="1"/>
    </location>
</feature>
<evidence type="ECO:0000313" key="4">
    <source>
        <dbReference type="EMBL" id="TBU81901.1"/>
    </source>
</evidence>
<sequence>AKGKGTTDETLLQSQLIAQGDIVIKAVDGLKIDIKEVNQQTVSQTIDAMVQADPELAWLKEMEQRGDVDWHRVKEVHDSFKYSHSGLGGAAMMIIAIVVAYFTAGAASGLIGSAAGAGAGSGSAMAAAGSSAMVSAGTAVGTMGAGWANVALTAVATSATSSAAISTVNNRGDLGAVFKDVTSNDALKGYLVTGVTAGLTAGLYDQWTGTETTASSTSNAVGANTPLSNAGTVSVPGSGLSSWSGVGQFAANQALQNTTSAALSKLVGQDGSFSDALQSTLANTFMAAGFNWIGDVTYGVHNDGGPVKIGLHAVMGGLAAEAMGGDFKSGALAAGVNELLVANLDAQYQEMDDEQRQKLLVMNSQLIGVFTAALQGGDAESLQVASAVAGGATSYNYLNHAEAEERLEKHQACQAGDQMACDRRDQLDLLDKQRDEELKFACRGALESTACKSLRADAFTALESYGPYKDNAEWRALHDDLIRNDLEGYTKYSLAREYESVRDILAQTPAGLTNEAALAIVALLGQARGAGAVGGAKATGAAGDSTGAMRRLDYEAAPYHGKIDNAVKSRAPINGQDALDTSIQVKTTSPRRVGIDYESKEFVVFDKTLDTTYHGHVRSWKDLHPDMQKALQQAGMADRKGNILVGGKQ</sequence>
<dbReference type="InterPro" id="IPR006915">
    <property type="entry name" value="DUF637_hemagglutn_put"/>
</dbReference>
<protein>
    <submittedName>
        <fullName evidence="4">Uncharacterized protein</fullName>
    </submittedName>
</protein>
<keyword evidence="1" id="KW-1133">Transmembrane helix</keyword>
<dbReference type="RefSeq" id="WP_207390866.1">
    <property type="nucleotide sequence ID" value="NZ_QJUL01000081.1"/>
</dbReference>
<dbReference type="AlphaFoldDB" id="A0A4Q9QP61"/>
<comment type="caution">
    <text evidence="4">The sequence shown here is derived from an EMBL/GenBank/DDBJ whole genome shotgun (WGS) entry which is preliminary data.</text>
</comment>
<evidence type="ECO:0000259" key="2">
    <source>
        <dbReference type="Pfam" id="PF04830"/>
    </source>
</evidence>
<gene>
    <name evidence="4" type="ORF">DNK44_26005</name>
</gene>
<organism evidence="4 5">
    <name type="scientific">Phytopseudomonas dryadis</name>
    <dbReference type="NCBI Taxonomy" id="2487520"/>
    <lineage>
        <taxon>Bacteria</taxon>
        <taxon>Pseudomonadati</taxon>
        <taxon>Pseudomonadota</taxon>
        <taxon>Gammaproteobacteria</taxon>
        <taxon>Pseudomonadales</taxon>
        <taxon>Pseudomonadaceae</taxon>
        <taxon>Phytopseudomonas</taxon>
    </lineage>
</organism>
<dbReference type="Proteomes" id="UP000293172">
    <property type="component" value="Unassembled WGS sequence"/>
</dbReference>
<feature type="transmembrane region" description="Helical" evidence="1">
    <location>
        <begin position="82"/>
        <end position="104"/>
    </location>
</feature>
<dbReference type="Pfam" id="PF21726">
    <property type="entry name" value="DUF6862"/>
    <property type="match status" value="1"/>
</dbReference>
<accession>A0A4Q9QP61</accession>
<proteinExistence type="predicted"/>
<feature type="domain" description="DUF6862" evidence="3">
    <location>
        <begin position="402"/>
        <end position="465"/>
    </location>
</feature>
<evidence type="ECO:0000259" key="3">
    <source>
        <dbReference type="Pfam" id="PF21726"/>
    </source>
</evidence>
<dbReference type="InterPro" id="IPR049271">
    <property type="entry name" value="DUF6862"/>
</dbReference>
<feature type="domain" description="DUF637" evidence="2">
    <location>
        <begin position="151"/>
        <end position="334"/>
    </location>
</feature>
<evidence type="ECO:0000256" key="1">
    <source>
        <dbReference type="SAM" id="Phobius"/>
    </source>
</evidence>
<evidence type="ECO:0000313" key="5">
    <source>
        <dbReference type="Proteomes" id="UP000293172"/>
    </source>
</evidence>
<name>A0A4Q9QP61_9GAMM</name>
<dbReference type="EMBL" id="QJUL01000081">
    <property type="protein sequence ID" value="TBU81901.1"/>
    <property type="molecule type" value="Genomic_DNA"/>
</dbReference>
<dbReference type="CDD" id="cd20695">
    <property type="entry name" value="CdiA-CT_5T87E_Ct"/>
    <property type="match status" value="1"/>
</dbReference>
<dbReference type="Pfam" id="PF04830">
    <property type="entry name" value="DUF637"/>
    <property type="match status" value="1"/>
</dbReference>